<dbReference type="Proteomes" id="UP001375382">
    <property type="component" value="Unassembled WGS sequence"/>
</dbReference>
<feature type="domain" description="HD-GYP" evidence="3">
    <location>
        <begin position="149"/>
        <end position="346"/>
    </location>
</feature>
<keyword evidence="1" id="KW-0597">Phosphoprotein</keyword>
<dbReference type="InterPro" id="IPR001789">
    <property type="entry name" value="Sig_transdc_resp-reg_receiver"/>
</dbReference>
<comment type="caution">
    <text evidence="4">The sequence shown here is derived from an EMBL/GenBank/DDBJ whole genome shotgun (WGS) entry which is preliminary data.</text>
</comment>
<dbReference type="SMART" id="SM00448">
    <property type="entry name" value="REC"/>
    <property type="match status" value="1"/>
</dbReference>
<dbReference type="Pfam" id="PF00072">
    <property type="entry name" value="Response_reg"/>
    <property type="match status" value="1"/>
</dbReference>
<dbReference type="SUPFAM" id="SSF52172">
    <property type="entry name" value="CheY-like"/>
    <property type="match status" value="1"/>
</dbReference>
<gene>
    <name evidence="4" type="ORF">MN202_06515</name>
</gene>
<dbReference type="InterPro" id="IPR037522">
    <property type="entry name" value="HD_GYP_dom"/>
</dbReference>
<dbReference type="SMART" id="SM00471">
    <property type="entry name" value="HDc"/>
    <property type="match status" value="1"/>
</dbReference>
<feature type="modified residue" description="4-aspartylphosphate" evidence="1">
    <location>
        <position position="62"/>
    </location>
</feature>
<proteinExistence type="predicted"/>
<name>A0ABU8C4P8_9GAMM</name>
<accession>A0ABU8C4P8</accession>
<dbReference type="InterPro" id="IPR011006">
    <property type="entry name" value="CheY-like_superfamily"/>
</dbReference>
<dbReference type="Gene3D" id="3.40.50.2300">
    <property type="match status" value="1"/>
</dbReference>
<dbReference type="CDD" id="cd00077">
    <property type="entry name" value="HDc"/>
    <property type="match status" value="1"/>
</dbReference>
<evidence type="ECO:0000313" key="4">
    <source>
        <dbReference type="EMBL" id="MEH8016875.1"/>
    </source>
</evidence>
<evidence type="ECO:0000259" key="3">
    <source>
        <dbReference type="PROSITE" id="PS51832"/>
    </source>
</evidence>
<dbReference type="EMBL" id="JALAAR010000004">
    <property type="protein sequence ID" value="MEH8016875.1"/>
    <property type="molecule type" value="Genomic_DNA"/>
</dbReference>
<dbReference type="PANTHER" id="PTHR45228:SF5">
    <property type="entry name" value="CYCLIC DI-GMP PHOSPHODIESTERASE VC_1348-RELATED"/>
    <property type="match status" value="1"/>
</dbReference>
<dbReference type="SUPFAM" id="SSF109604">
    <property type="entry name" value="HD-domain/PDEase-like"/>
    <property type="match status" value="1"/>
</dbReference>
<dbReference type="Pfam" id="PF13487">
    <property type="entry name" value="HD_5"/>
    <property type="match status" value="1"/>
</dbReference>
<dbReference type="Gene3D" id="1.10.3210.10">
    <property type="entry name" value="Hypothetical protein af1432"/>
    <property type="match status" value="1"/>
</dbReference>
<dbReference type="CDD" id="cd19920">
    <property type="entry name" value="REC_PA4781-like"/>
    <property type="match status" value="1"/>
</dbReference>
<dbReference type="PROSITE" id="PS51832">
    <property type="entry name" value="HD_GYP"/>
    <property type="match status" value="1"/>
</dbReference>
<dbReference type="RefSeq" id="WP_335735291.1">
    <property type="nucleotide sequence ID" value="NZ_JALAAR010000004.1"/>
</dbReference>
<evidence type="ECO:0000313" key="5">
    <source>
        <dbReference type="Proteomes" id="UP001375382"/>
    </source>
</evidence>
<protein>
    <submittedName>
        <fullName evidence="4">Two-component system response regulator</fullName>
    </submittedName>
</protein>
<evidence type="ECO:0000256" key="1">
    <source>
        <dbReference type="PROSITE-ProRule" id="PRU00169"/>
    </source>
</evidence>
<dbReference type="InterPro" id="IPR003607">
    <property type="entry name" value="HD/PDEase_dom"/>
</dbReference>
<dbReference type="InterPro" id="IPR052020">
    <property type="entry name" value="Cyclic_di-GMP/3'3'-cGAMP_PDE"/>
</dbReference>
<sequence length="352" mass="39436">MRQPDALAGNKATILVVDDTAENIDVLSGLLRHDYKVKAALNGALALKIARSLPQPDLILLDVMMPDMDGYEVCRQLKADADTHHIPVIFVTAKTEEADEAQGFALGAVDYITKPVSPPLVLARVKCHLALRDQAKHLENLVQQRTQELHDSRIEIIRRLGRAAEYKDNETGLHVIRMSWFSRFLAEAAGKDEAWCDLLYHAAPMHDIGKIGIPDQVLLKPGKLDANEWHIMQRHAQYGADIIGEHSSPLLQMAREVAIFHHEKWDGSGYPQGLTGTAIPLSARIVALADVFDALTSERPYKKAWPEQEAVNLLQEQAGRHFDPELVPLFIACLPRIRQIQQQYQEQCHSTD</sequence>
<organism evidence="4 5">
    <name type="scientific">Rheinheimera muenzenbergensis</name>
    <dbReference type="NCBI Taxonomy" id="1193628"/>
    <lineage>
        <taxon>Bacteria</taxon>
        <taxon>Pseudomonadati</taxon>
        <taxon>Pseudomonadota</taxon>
        <taxon>Gammaproteobacteria</taxon>
        <taxon>Chromatiales</taxon>
        <taxon>Chromatiaceae</taxon>
        <taxon>Rheinheimera</taxon>
    </lineage>
</organism>
<reference evidence="4 5" key="1">
    <citation type="journal article" date="2023" name="Ecotoxicol. Environ. Saf.">
        <title>Mercury remediation potential of mercury-resistant strain Rheinheimera metallidurans sp. nov. isolated from a municipal waste dumping site.</title>
        <authorList>
            <person name="Yadav V."/>
            <person name="Manjhi A."/>
            <person name="Vadakedath N."/>
        </authorList>
    </citation>
    <scope>NUCLEOTIDE SEQUENCE [LARGE SCALE GENOMIC DNA]</scope>
    <source>
        <strain evidence="4 5">E-49</strain>
    </source>
</reference>
<feature type="domain" description="Response regulatory" evidence="2">
    <location>
        <begin position="13"/>
        <end position="129"/>
    </location>
</feature>
<dbReference type="PANTHER" id="PTHR45228">
    <property type="entry name" value="CYCLIC DI-GMP PHOSPHODIESTERASE TM_0186-RELATED"/>
    <property type="match status" value="1"/>
</dbReference>
<dbReference type="PROSITE" id="PS50110">
    <property type="entry name" value="RESPONSE_REGULATORY"/>
    <property type="match status" value="1"/>
</dbReference>
<evidence type="ECO:0000259" key="2">
    <source>
        <dbReference type="PROSITE" id="PS50110"/>
    </source>
</evidence>
<keyword evidence="5" id="KW-1185">Reference proteome</keyword>